<dbReference type="InterPro" id="IPR036428">
    <property type="entry name" value="PCD_sf"/>
</dbReference>
<dbReference type="HAMAP" id="MF_00434">
    <property type="entry name" value="Pterin_4_alpha"/>
    <property type="match status" value="1"/>
</dbReference>
<keyword evidence="3 4" id="KW-0456">Lyase</keyword>
<name>A0ABR7J327_9FLAO</name>
<dbReference type="NCBIfam" id="NF002017">
    <property type="entry name" value="PRK00823.1-2"/>
    <property type="match status" value="1"/>
</dbReference>
<evidence type="ECO:0000256" key="2">
    <source>
        <dbReference type="ARBA" id="ARBA00006472"/>
    </source>
</evidence>
<comment type="catalytic activity">
    <reaction evidence="1 4">
        <text>(4aS,6R)-4a-hydroxy-L-erythro-5,6,7,8-tetrahydrobiopterin = (6R)-L-erythro-6,7-dihydrobiopterin + H2O</text>
        <dbReference type="Rhea" id="RHEA:11920"/>
        <dbReference type="ChEBI" id="CHEBI:15377"/>
        <dbReference type="ChEBI" id="CHEBI:15642"/>
        <dbReference type="ChEBI" id="CHEBI:43120"/>
        <dbReference type="EC" id="4.2.1.96"/>
    </reaction>
</comment>
<dbReference type="SUPFAM" id="SSF55248">
    <property type="entry name" value="PCD-like"/>
    <property type="match status" value="1"/>
</dbReference>
<organism evidence="5 6">
    <name type="scientific">Flavobacterium kayseriense</name>
    <dbReference type="NCBI Taxonomy" id="2764714"/>
    <lineage>
        <taxon>Bacteria</taxon>
        <taxon>Pseudomonadati</taxon>
        <taxon>Bacteroidota</taxon>
        <taxon>Flavobacteriia</taxon>
        <taxon>Flavobacteriales</taxon>
        <taxon>Flavobacteriaceae</taxon>
        <taxon>Flavobacterium</taxon>
    </lineage>
</organism>
<comment type="similarity">
    <text evidence="2 4">Belongs to the pterin-4-alpha-carbinolamine dehydratase family.</text>
</comment>
<proteinExistence type="inferred from homology"/>
<accession>A0ABR7J327</accession>
<dbReference type="PANTHER" id="PTHR12599">
    <property type="entry name" value="PTERIN-4-ALPHA-CARBINOLAMINE DEHYDRATASE"/>
    <property type="match status" value="1"/>
</dbReference>
<dbReference type="EMBL" id="JACRUJ010000001">
    <property type="protein sequence ID" value="MBC5839928.1"/>
    <property type="molecule type" value="Genomic_DNA"/>
</dbReference>
<sequence length="92" mass="10629">MEKYTEETALPFLEPLDDWCFNNDGIEKKFVFDNFIQAMGFMVRVGIVAEKQGHHPEMFNVYNKVNLRLSTHDADGLTKKDFDLASAIEKLD</sequence>
<dbReference type="RefSeq" id="WP_187008545.1">
    <property type="nucleotide sequence ID" value="NZ_JACRUI010000001.1"/>
</dbReference>
<evidence type="ECO:0000256" key="4">
    <source>
        <dbReference type="HAMAP-Rule" id="MF_00434"/>
    </source>
</evidence>
<dbReference type="Gene3D" id="3.30.1360.20">
    <property type="entry name" value="Transcriptional coactivator/pterin dehydratase"/>
    <property type="match status" value="1"/>
</dbReference>
<gene>
    <name evidence="5" type="ORF">H8R23_00780</name>
</gene>
<evidence type="ECO:0000313" key="6">
    <source>
        <dbReference type="Proteomes" id="UP000629963"/>
    </source>
</evidence>
<dbReference type="InterPro" id="IPR001533">
    <property type="entry name" value="Pterin_deHydtase"/>
</dbReference>
<evidence type="ECO:0000256" key="3">
    <source>
        <dbReference type="ARBA" id="ARBA00023239"/>
    </source>
</evidence>
<dbReference type="Pfam" id="PF01329">
    <property type="entry name" value="Pterin_4a"/>
    <property type="match status" value="1"/>
</dbReference>
<evidence type="ECO:0000256" key="1">
    <source>
        <dbReference type="ARBA" id="ARBA00001554"/>
    </source>
</evidence>
<dbReference type="Proteomes" id="UP000629963">
    <property type="component" value="Unassembled WGS sequence"/>
</dbReference>
<evidence type="ECO:0000313" key="5">
    <source>
        <dbReference type="EMBL" id="MBC5839928.1"/>
    </source>
</evidence>
<dbReference type="EC" id="4.2.1.96" evidence="4"/>
<dbReference type="PANTHER" id="PTHR12599:SF0">
    <property type="entry name" value="PTERIN-4-ALPHA-CARBINOLAMINE DEHYDRATASE"/>
    <property type="match status" value="1"/>
</dbReference>
<comment type="caution">
    <text evidence="5">The sequence shown here is derived from an EMBL/GenBank/DDBJ whole genome shotgun (WGS) entry which is preliminary data.</text>
</comment>
<protein>
    <recommendedName>
        <fullName evidence="4">Putative pterin-4-alpha-carbinolamine dehydratase</fullName>
        <shortName evidence="4">PHS</shortName>
        <ecNumber evidence="4">4.2.1.96</ecNumber>
    </recommendedName>
    <alternativeName>
        <fullName evidence="4">4-alpha-hydroxy-tetrahydropterin dehydratase</fullName>
    </alternativeName>
    <alternativeName>
        <fullName evidence="4">Pterin carbinolamine dehydratase</fullName>
        <shortName evidence="4">PCD</shortName>
    </alternativeName>
</protein>
<keyword evidence="6" id="KW-1185">Reference proteome</keyword>
<reference evidence="5 6" key="1">
    <citation type="submission" date="2020-08" db="EMBL/GenBank/DDBJ databases">
        <title>Description of novel Flavobacterium F-380 isolate.</title>
        <authorList>
            <person name="Saticioglu I.B."/>
            <person name="Duman M."/>
            <person name="Altun S."/>
        </authorList>
    </citation>
    <scope>NUCLEOTIDE SEQUENCE [LARGE SCALE GENOMIC DNA]</scope>
    <source>
        <strain evidence="5 6">F-380</strain>
    </source>
</reference>
<dbReference type="GO" id="GO:0008124">
    <property type="term" value="F:4-alpha-hydroxytetrahydrobiopterin dehydratase activity"/>
    <property type="evidence" value="ECO:0007669"/>
    <property type="project" value="UniProtKB-EC"/>
</dbReference>